<dbReference type="SUPFAM" id="SSF51905">
    <property type="entry name" value="FAD/NAD(P)-binding domain"/>
    <property type="match status" value="1"/>
</dbReference>
<name>A0ABW1A7L0_9ACTN</name>
<protein>
    <submittedName>
        <fullName evidence="2">FAD-dependent oxidoreductase</fullName>
    </submittedName>
</protein>
<feature type="compositionally biased region" description="Polar residues" evidence="1">
    <location>
        <begin position="97"/>
        <end position="116"/>
    </location>
</feature>
<dbReference type="Gene3D" id="3.40.50.720">
    <property type="entry name" value="NAD(P)-binding Rossmann-like Domain"/>
    <property type="match status" value="1"/>
</dbReference>
<dbReference type="PANTHER" id="PTHR42716:SF1">
    <property type="entry name" value="SLL0471 PROTEIN"/>
    <property type="match status" value="1"/>
</dbReference>
<dbReference type="EMBL" id="JBHSON010000039">
    <property type="protein sequence ID" value="MFC5749120.1"/>
    <property type="molecule type" value="Genomic_DNA"/>
</dbReference>
<dbReference type="PANTHER" id="PTHR42716">
    <property type="entry name" value="L-ASPARTATE OXIDASE"/>
    <property type="match status" value="1"/>
</dbReference>
<reference evidence="3" key="1">
    <citation type="journal article" date="2019" name="Int. J. Syst. Evol. Microbiol.">
        <title>The Global Catalogue of Microorganisms (GCM) 10K type strain sequencing project: providing services to taxonomists for standard genome sequencing and annotation.</title>
        <authorList>
            <consortium name="The Broad Institute Genomics Platform"/>
            <consortium name="The Broad Institute Genome Sequencing Center for Infectious Disease"/>
            <person name="Wu L."/>
            <person name="Ma J."/>
        </authorList>
    </citation>
    <scope>NUCLEOTIDE SEQUENCE [LARGE SCALE GENOMIC DNA]</scope>
    <source>
        <strain evidence="3">KCTC 42087</strain>
    </source>
</reference>
<comment type="caution">
    <text evidence="2">The sequence shown here is derived from an EMBL/GenBank/DDBJ whole genome shotgun (WGS) entry which is preliminary data.</text>
</comment>
<dbReference type="Proteomes" id="UP001596074">
    <property type="component" value="Unassembled WGS sequence"/>
</dbReference>
<keyword evidence="3" id="KW-1185">Reference proteome</keyword>
<dbReference type="Pfam" id="PF12831">
    <property type="entry name" value="FAD_oxidored"/>
    <property type="match status" value="1"/>
</dbReference>
<evidence type="ECO:0000313" key="2">
    <source>
        <dbReference type="EMBL" id="MFC5749120.1"/>
    </source>
</evidence>
<sequence length="129" mass="13838">MTEIQTQLLVVGGGLGGVSAALAAARRGVSVVLTEPTDWLGGVLTSQGVPPDEHVWIEQFGCTATYREFRDAIRSYYRRHYPLTEAARRTMAFNPGSPRSPTSATSRACPSPSSRLSSHRTGRPGASGY</sequence>
<organism evidence="2 3">
    <name type="scientific">Actinomadura rugatobispora</name>
    <dbReference type="NCBI Taxonomy" id="1994"/>
    <lineage>
        <taxon>Bacteria</taxon>
        <taxon>Bacillati</taxon>
        <taxon>Actinomycetota</taxon>
        <taxon>Actinomycetes</taxon>
        <taxon>Streptosporangiales</taxon>
        <taxon>Thermomonosporaceae</taxon>
        <taxon>Actinomadura</taxon>
    </lineage>
</organism>
<dbReference type="InterPro" id="IPR036188">
    <property type="entry name" value="FAD/NAD-bd_sf"/>
</dbReference>
<proteinExistence type="predicted"/>
<dbReference type="InterPro" id="IPR005288">
    <property type="entry name" value="NadB"/>
</dbReference>
<dbReference type="PRINTS" id="PR00411">
    <property type="entry name" value="PNDRDTASEI"/>
</dbReference>
<dbReference type="RefSeq" id="WP_378284836.1">
    <property type="nucleotide sequence ID" value="NZ_JBHSON010000039.1"/>
</dbReference>
<gene>
    <name evidence="2" type="ORF">ACFPZN_26180</name>
</gene>
<feature type="region of interest" description="Disordered" evidence="1">
    <location>
        <begin position="87"/>
        <end position="129"/>
    </location>
</feature>
<accession>A0ABW1A7L0</accession>
<evidence type="ECO:0000256" key="1">
    <source>
        <dbReference type="SAM" id="MobiDB-lite"/>
    </source>
</evidence>
<evidence type="ECO:0000313" key="3">
    <source>
        <dbReference type="Proteomes" id="UP001596074"/>
    </source>
</evidence>